<protein>
    <submittedName>
        <fullName evidence="2">Unannotated protein</fullName>
    </submittedName>
</protein>
<reference evidence="2" key="1">
    <citation type="submission" date="2020-05" db="EMBL/GenBank/DDBJ databases">
        <authorList>
            <person name="Chiriac C."/>
            <person name="Salcher M."/>
            <person name="Ghai R."/>
            <person name="Kavagutti S V."/>
        </authorList>
    </citation>
    <scope>NUCLEOTIDE SEQUENCE</scope>
</reference>
<dbReference type="EMBL" id="CAEZVK010000050">
    <property type="protein sequence ID" value="CAB4629351.1"/>
    <property type="molecule type" value="Genomic_DNA"/>
</dbReference>
<evidence type="ECO:0000256" key="1">
    <source>
        <dbReference type="SAM" id="Phobius"/>
    </source>
</evidence>
<keyword evidence="1" id="KW-1133">Transmembrane helix</keyword>
<dbReference type="Gene3D" id="1.20.5.2700">
    <property type="match status" value="1"/>
</dbReference>
<keyword evidence="1" id="KW-0812">Transmembrane</keyword>
<feature type="transmembrane region" description="Helical" evidence="1">
    <location>
        <begin position="26"/>
        <end position="44"/>
    </location>
</feature>
<evidence type="ECO:0000313" key="2">
    <source>
        <dbReference type="EMBL" id="CAB4629351.1"/>
    </source>
</evidence>
<name>A0A6J6IXR3_9ZZZZ</name>
<accession>A0A6J6IXR3</accession>
<gene>
    <name evidence="2" type="ORF">UFOPK2000_00612</name>
</gene>
<dbReference type="AlphaFoldDB" id="A0A6J6IXR3"/>
<proteinExistence type="predicted"/>
<organism evidence="2">
    <name type="scientific">freshwater metagenome</name>
    <dbReference type="NCBI Taxonomy" id="449393"/>
    <lineage>
        <taxon>unclassified sequences</taxon>
        <taxon>metagenomes</taxon>
        <taxon>ecological metagenomes</taxon>
    </lineage>
</organism>
<sequence length="45" mass="4591">MNGSGRGSEGAGQLLRKIQTGKVQQYASILFAGAVVLAGVLVFVV</sequence>
<keyword evidence="1" id="KW-0472">Membrane</keyword>